<dbReference type="STRING" id="1503925.TH53_04580"/>
<dbReference type="PANTHER" id="PTHR42852:SF6">
    <property type="entry name" value="THIOL:DISULFIDE INTERCHANGE PROTEIN DSBE"/>
    <property type="match status" value="1"/>
</dbReference>
<sequence length="443" mass="51327">MQSSLKLILIFTHLSICAFSQQKNIHSPVNLKVGDLVPEILVTKIINNNKSSVKTSEFKNQLLLIDFWATTCGACVEALPKMDSLQRKFGHLIKILPVNYESVSVVTKFLNKKGYALPSVAEDKTLSRWFRHRTLPHEVWIYKNRVIGITDGQYVDSKNIQRILNGETIDWPVKDDYLIYDYSKPILNKARQETELKSSHALTYTAVTGYQTGATPKIAVVIDSINKTRRNYILNYSILRAYQALWSELIHIDQIPSSLSGGAGNFGGITPTQLKLEVKKPDLYIYNDKNYREEWNRKNFISYECLSADINLEKKKQYQQMIKDLDRLLNLQGRWEKRKIKCLSLVKTTLTDLPKPLNEQTEFIVDQPVKKLRNFSLTNLVYWMNSIFGNPPVFDNTNYQNMVDLDLKASWNDIPSIKRELQRYGLDFKEEEKEIDLFILSEK</sequence>
<dbReference type="InterPro" id="IPR036249">
    <property type="entry name" value="Thioredoxin-like_sf"/>
</dbReference>
<organism evidence="6 7">
    <name type="scientific">Pedobacter lusitanus</name>
    <dbReference type="NCBI Taxonomy" id="1503925"/>
    <lineage>
        <taxon>Bacteria</taxon>
        <taxon>Pseudomonadati</taxon>
        <taxon>Bacteroidota</taxon>
        <taxon>Sphingobacteriia</taxon>
        <taxon>Sphingobacteriales</taxon>
        <taxon>Sphingobacteriaceae</taxon>
        <taxon>Pedobacter</taxon>
    </lineage>
</organism>
<dbReference type="GO" id="GO:0030313">
    <property type="term" value="C:cell envelope"/>
    <property type="evidence" value="ECO:0007669"/>
    <property type="project" value="UniProtKB-SubCell"/>
</dbReference>
<evidence type="ECO:0000256" key="3">
    <source>
        <dbReference type="ARBA" id="ARBA00023157"/>
    </source>
</evidence>
<keyword evidence="3" id="KW-1015">Disulfide bond</keyword>
<feature type="domain" description="Thioredoxin" evidence="5">
    <location>
        <begin position="31"/>
        <end position="174"/>
    </location>
</feature>
<evidence type="ECO:0000313" key="6">
    <source>
        <dbReference type="EMBL" id="KIO78293.1"/>
    </source>
</evidence>
<keyword evidence="4" id="KW-0676">Redox-active center</keyword>
<dbReference type="EMBL" id="JXRA01000017">
    <property type="protein sequence ID" value="KIO78293.1"/>
    <property type="molecule type" value="Genomic_DNA"/>
</dbReference>
<evidence type="ECO:0000256" key="1">
    <source>
        <dbReference type="ARBA" id="ARBA00004196"/>
    </source>
</evidence>
<keyword evidence="2" id="KW-0201">Cytochrome c-type biogenesis</keyword>
<dbReference type="Proteomes" id="UP000032049">
    <property type="component" value="Unassembled WGS sequence"/>
</dbReference>
<proteinExistence type="predicted"/>
<dbReference type="InterPro" id="IPR013740">
    <property type="entry name" value="Redoxin"/>
</dbReference>
<dbReference type="Pfam" id="PF08534">
    <property type="entry name" value="Redoxin"/>
    <property type="match status" value="1"/>
</dbReference>
<dbReference type="Gene3D" id="3.40.30.10">
    <property type="entry name" value="Glutaredoxin"/>
    <property type="match status" value="1"/>
</dbReference>
<evidence type="ECO:0000256" key="2">
    <source>
        <dbReference type="ARBA" id="ARBA00022748"/>
    </source>
</evidence>
<reference evidence="6 7" key="1">
    <citation type="submission" date="2015-01" db="EMBL/GenBank/DDBJ databases">
        <title>Draft genome sequence of Pedobacter sp. NL19 isolated from sludge of an effluent treatment pond in an abandoned uranium mine.</title>
        <authorList>
            <person name="Santos T."/>
            <person name="Caetano T."/>
            <person name="Covas C."/>
            <person name="Cruz A."/>
            <person name="Mendo S."/>
        </authorList>
    </citation>
    <scope>NUCLEOTIDE SEQUENCE [LARGE SCALE GENOMIC DNA]</scope>
    <source>
        <strain evidence="6 7">NL19</strain>
    </source>
</reference>
<dbReference type="PANTHER" id="PTHR42852">
    <property type="entry name" value="THIOL:DISULFIDE INTERCHANGE PROTEIN DSBE"/>
    <property type="match status" value="1"/>
</dbReference>
<dbReference type="PROSITE" id="PS51352">
    <property type="entry name" value="THIOREDOXIN_2"/>
    <property type="match status" value="1"/>
</dbReference>
<evidence type="ECO:0000256" key="4">
    <source>
        <dbReference type="ARBA" id="ARBA00023284"/>
    </source>
</evidence>
<dbReference type="OrthoDB" id="1118217at2"/>
<name>A0A0D0F975_9SPHI</name>
<dbReference type="RefSeq" id="WP_041878808.1">
    <property type="nucleotide sequence ID" value="NZ_CP157278.1"/>
</dbReference>
<keyword evidence="7" id="KW-1185">Reference proteome</keyword>
<dbReference type="SUPFAM" id="SSF52833">
    <property type="entry name" value="Thioredoxin-like"/>
    <property type="match status" value="1"/>
</dbReference>
<dbReference type="GO" id="GO:0016491">
    <property type="term" value="F:oxidoreductase activity"/>
    <property type="evidence" value="ECO:0007669"/>
    <property type="project" value="InterPro"/>
</dbReference>
<comment type="subcellular location">
    <subcellularLocation>
        <location evidence="1">Cell envelope</location>
    </subcellularLocation>
</comment>
<gene>
    <name evidence="6" type="ORF">TH53_04580</name>
</gene>
<dbReference type="InterPro" id="IPR050553">
    <property type="entry name" value="Thioredoxin_ResA/DsbE_sf"/>
</dbReference>
<accession>A0A0D0F975</accession>
<evidence type="ECO:0000259" key="5">
    <source>
        <dbReference type="PROSITE" id="PS51352"/>
    </source>
</evidence>
<protein>
    <submittedName>
        <fullName evidence="6">Contig17, whole genome shotgun sequence</fullName>
    </submittedName>
</protein>
<evidence type="ECO:0000313" key="7">
    <source>
        <dbReference type="Proteomes" id="UP000032049"/>
    </source>
</evidence>
<dbReference type="CDD" id="cd02966">
    <property type="entry name" value="TlpA_like_family"/>
    <property type="match status" value="1"/>
</dbReference>
<dbReference type="GO" id="GO:0017004">
    <property type="term" value="P:cytochrome complex assembly"/>
    <property type="evidence" value="ECO:0007669"/>
    <property type="project" value="UniProtKB-KW"/>
</dbReference>
<dbReference type="AlphaFoldDB" id="A0A0D0F975"/>
<dbReference type="InterPro" id="IPR013766">
    <property type="entry name" value="Thioredoxin_domain"/>
</dbReference>
<comment type="caution">
    <text evidence="6">The sequence shown here is derived from an EMBL/GenBank/DDBJ whole genome shotgun (WGS) entry which is preliminary data.</text>
</comment>